<dbReference type="InterPro" id="IPR002941">
    <property type="entry name" value="DNA_methylase_N4/N6"/>
</dbReference>
<comment type="caution">
    <text evidence="5">The sequence shown here is derived from an EMBL/GenBank/DDBJ whole genome shotgun (WGS) entry which is preliminary data.</text>
</comment>
<reference evidence="5 6" key="1">
    <citation type="journal article" date="2015" name="Nature">
        <title>rRNA introns, odd ribosomes, and small enigmatic genomes across a large radiation of phyla.</title>
        <authorList>
            <person name="Brown C.T."/>
            <person name="Hug L.A."/>
            <person name="Thomas B.C."/>
            <person name="Sharon I."/>
            <person name="Castelle C.J."/>
            <person name="Singh A."/>
            <person name="Wilkins M.J."/>
            <person name="Williams K.H."/>
            <person name="Banfield J.F."/>
        </authorList>
    </citation>
    <scope>NUCLEOTIDE SEQUENCE [LARGE SCALE GENOMIC DNA]</scope>
</reference>
<comment type="similarity">
    <text evidence="3">Belongs to the N(4)/N(6)-methyltransferase family.</text>
</comment>
<evidence type="ECO:0000256" key="1">
    <source>
        <dbReference type="ARBA" id="ARBA00022603"/>
    </source>
</evidence>
<dbReference type="PANTHER" id="PTHR13370">
    <property type="entry name" value="RNA METHYLASE-RELATED"/>
    <property type="match status" value="1"/>
</dbReference>
<dbReference type="GO" id="GO:0003677">
    <property type="term" value="F:DNA binding"/>
    <property type="evidence" value="ECO:0007669"/>
    <property type="project" value="InterPro"/>
</dbReference>
<proteinExistence type="inferred from homology"/>
<evidence type="ECO:0000256" key="2">
    <source>
        <dbReference type="ARBA" id="ARBA00022679"/>
    </source>
</evidence>
<dbReference type="Pfam" id="PF01555">
    <property type="entry name" value="N6_N4_Mtase"/>
    <property type="match status" value="1"/>
</dbReference>
<dbReference type="Proteomes" id="UP000034934">
    <property type="component" value="Unassembled WGS sequence"/>
</dbReference>
<dbReference type="GO" id="GO:0008170">
    <property type="term" value="F:N-methyltransferase activity"/>
    <property type="evidence" value="ECO:0007669"/>
    <property type="project" value="InterPro"/>
</dbReference>
<dbReference type="Gene3D" id="3.40.50.150">
    <property type="entry name" value="Vaccinia Virus protein VP39"/>
    <property type="match status" value="1"/>
</dbReference>
<dbReference type="PANTHER" id="PTHR13370:SF3">
    <property type="entry name" value="TRNA (GUANINE(10)-N2)-METHYLTRANSFERASE HOMOLOG"/>
    <property type="match status" value="1"/>
</dbReference>
<protein>
    <recommendedName>
        <fullName evidence="3">Methyltransferase</fullName>
        <ecNumber evidence="3">2.1.1.-</ecNumber>
    </recommendedName>
</protein>
<dbReference type="InterPro" id="IPR029063">
    <property type="entry name" value="SAM-dependent_MTases_sf"/>
</dbReference>
<evidence type="ECO:0000313" key="6">
    <source>
        <dbReference type="Proteomes" id="UP000034934"/>
    </source>
</evidence>
<dbReference type="GO" id="GO:0032259">
    <property type="term" value="P:methylation"/>
    <property type="evidence" value="ECO:0007669"/>
    <property type="project" value="UniProtKB-KW"/>
</dbReference>
<organism evidence="5 6">
    <name type="scientific">Candidatus Nomurabacteria bacterium GW2011_GWF1_31_48</name>
    <dbReference type="NCBI Taxonomy" id="1618767"/>
    <lineage>
        <taxon>Bacteria</taxon>
        <taxon>Candidatus Nomuraibacteriota</taxon>
    </lineage>
</organism>
<gene>
    <name evidence="5" type="ORF">UR19_C0003G0057</name>
</gene>
<evidence type="ECO:0000313" key="5">
    <source>
        <dbReference type="EMBL" id="KKP30221.1"/>
    </source>
</evidence>
<dbReference type="AlphaFoldDB" id="A0A0F9YUR8"/>
<feature type="domain" description="DNA methylase N-4/N-6" evidence="4">
    <location>
        <begin position="36"/>
        <end position="234"/>
    </location>
</feature>
<dbReference type="EC" id="2.1.1.-" evidence="3"/>
<dbReference type="GO" id="GO:0009007">
    <property type="term" value="F:site-specific DNA-methyltransferase (adenine-specific) activity"/>
    <property type="evidence" value="ECO:0007669"/>
    <property type="project" value="TreeGrafter"/>
</dbReference>
<dbReference type="SUPFAM" id="SSF53335">
    <property type="entry name" value="S-adenosyl-L-methionine-dependent methyltransferases"/>
    <property type="match status" value="1"/>
</dbReference>
<keyword evidence="1 5" id="KW-0489">Methyltransferase</keyword>
<keyword evidence="2" id="KW-0808">Transferase</keyword>
<dbReference type="InterPro" id="IPR001091">
    <property type="entry name" value="RM_Methyltransferase"/>
</dbReference>
<dbReference type="EMBL" id="LBOG01000003">
    <property type="protein sequence ID" value="KKP30221.1"/>
    <property type="molecule type" value="Genomic_DNA"/>
</dbReference>
<dbReference type="PRINTS" id="PR00508">
    <property type="entry name" value="S21N4MTFRASE"/>
</dbReference>
<evidence type="ECO:0000259" key="4">
    <source>
        <dbReference type="Pfam" id="PF01555"/>
    </source>
</evidence>
<name>A0A0F9YUR8_9BACT</name>
<sequence length="249" mass="28326">MKVNKGDIFQVGNHFIGCGDSTDREFVKKVIGKNKIRAILCDPPYGVAYVENKKGFAKLGVKDEKIIAGDHLQSEEEYENFTKKYLGITIPYLEEHNVVYIFNADPMFPSLRSGMKQAGFYYSQMIIWLKNQPVMSRKDYLSQYELIAYGWFGKHKTERSKSKNVIYYPRPSKSKLHPTQKPIGLLRRIIPDSTKIGDIIYDPFLGSGSTAIACQHLGRKCIGIELDESYVKISVARLEKLTGMKAVKV</sequence>
<evidence type="ECO:0000256" key="3">
    <source>
        <dbReference type="RuleBase" id="RU362026"/>
    </source>
</evidence>
<dbReference type="GO" id="GO:0005737">
    <property type="term" value="C:cytoplasm"/>
    <property type="evidence" value="ECO:0007669"/>
    <property type="project" value="TreeGrafter"/>
</dbReference>
<accession>A0A0F9YUR8</accession>